<evidence type="ECO:0000313" key="1">
    <source>
        <dbReference type="EMBL" id="GAA0168938.1"/>
    </source>
</evidence>
<protein>
    <submittedName>
        <fullName evidence="1">Uncharacterized protein</fullName>
    </submittedName>
</protein>
<evidence type="ECO:0000313" key="2">
    <source>
        <dbReference type="Proteomes" id="UP001454036"/>
    </source>
</evidence>
<accession>A0AAV3QZ56</accession>
<organism evidence="1 2">
    <name type="scientific">Lithospermum erythrorhizon</name>
    <name type="common">Purple gromwell</name>
    <name type="synonym">Lithospermum officinale var. erythrorhizon</name>
    <dbReference type="NCBI Taxonomy" id="34254"/>
    <lineage>
        <taxon>Eukaryota</taxon>
        <taxon>Viridiplantae</taxon>
        <taxon>Streptophyta</taxon>
        <taxon>Embryophyta</taxon>
        <taxon>Tracheophyta</taxon>
        <taxon>Spermatophyta</taxon>
        <taxon>Magnoliopsida</taxon>
        <taxon>eudicotyledons</taxon>
        <taxon>Gunneridae</taxon>
        <taxon>Pentapetalae</taxon>
        <taxon>asterids</taxon>
        <taxon>lamiids</taxon>
        <taxon>Boraginales</taxon>
        <taxon>Boraginaceae</taxon>
        <taxon>Boraginoideae</taxon>
        <taxon>Lithospermeae</taxon>
        <taxon>Lithospermum</taxon>
    </lineage>
</organism>
<dbReference type="AlphaFoldDB" id="A0AAV3QZ56"/>
<comment type="caution">
    <text evidence="1">The sequence shown here is derived from an EMBL/GenBank/DDBJ whole genome shotgun (WGS) entry which is preliminary data.</text>
</comment>
<keyword evidence="2" id="KW-1185">Reference proteome</keyword>
<name>A0AAV3QZ56_LITER</name>
<gene>
    <name evidence="1" type="ORF">LIER_23527</name>
</gene>
<reference evidence="1 2" key="1">
    <citation type="submission" date="2024-01" db="EMBL/GenBank/DDBJ databases">
        <title>The complete chloroplast genome sequence of Lithospermum erythrorhizon: insights into the phylogenetic relationship among Boraginaceae species and the maternal lineages of purple gromwells.</title>
        <authorList>
            <person name="Okada T."/>
            <person name="Watanabe K."/>
        </authorList>
    </citation>
    <scope>NUCLEOTIDE SEQUENCE [LARGE SCALE GENOMIC DNA]</scope>
</reference>
<proteinExistence type="predicted"/>
<dbReference type="Proteomes" id="UP001454036">
    <property type="component" value="Unassembled WGS sequence"/>
</dbReference>
<sequence>MGNYIVWLVQSMMPWGFPSQNHAVTIASSTFSYSPDSGLTTGWMSRNNQMDCIVDSMLVNDDVHNLTVGKFKDNMRKFIVDLFRWLRLLMETSYSRSLQSS</sequence>
<dbReference type="EMBL" id="BAABME010006650">
    <property type="protein sequence ID" value="GAA0168938.1"/>
    <property type="molecule type" value="Genomic_DNA"/>
</dbReference>